<evidence type="ECO:0000313" key="2">
    <source>
        <dbReference type="Proteomes" id="UP001642360"/>
    </source>
</evidence>
<accession>A0ABC8S1H6</accession>
<evidence type="ECO:0000313" key="1">
    <source>
        <dbReference type="EMBL" id="CAK9150116.1"/>
    </source>
</evidence>
<keyword evidence="2" id="KW-1185">Reference proteome</keyword>
<gene>
    <name evidence="1" type="ORF">ILEXP_LOCUS18226</name>
</gene>
<dbReference type="AlphaFoldDB" id="A0ABC8S1H6"/>
<sequence>MISLAYSPFEAAESKRVSGFRVKTRYRKEAIQKVVCVIGAAVEVAILADVVGFGGLSETMGVLNNSKEWMAKLGWIDLVHLVKLVERKNWWDLEEGRRDWVSTIDLLGRRVLVLVRAIVLWVEGSVFLGTVCDNGGGGVGNTVEARGDARKEEKKGYYLIVSALGIEGFRPLNGRQSPLHFFSFDHRRVYSCLSVVVDEDDDDVDKLHRPNKCLTPSASEEDPHRFLWGHLGDCSRDLNSKLVVERQLAGEEAGVWMFQCYIWQGKSTSMTQAASYRLWRTKGENLKPFLLNANKMLV</sequence>
<comment type="caution">
    <text evidence="1">The sequence shown here is derived from an EMBL/GenBank/DDBJ whole genome shotgun (WGS) entry which is preliminary data.</text>
</comment>
<name>A0ABC8S1H6_9AQUA</name>
<proteinExistence type="predicted"/>
<protein>
    <submittedName>
        <fullName evidence="1">Uncharacterized protein</fullName>
    </submittedName>
</protein>
<reference evidence="1 2" key="1">
    <citation type="submission" date="2024-02" db="EMBL/GenBank/DDBJ databases">
        <authorList>
            <person name="Vignale AGUSTIN F."/>
            <person name="Sosa J E."/>
            <person name="Modenutti C."/>
        </authorList>
    </citation>
    <scope>NUCLEOTIDE SEQUENCE [LARGE SCALE GENOMIC DNA]</scope>
</reference>
<dbReference type="Proteomes" id="UP001642360">
    <property type="component" value="Unassembled WGS sequence"/>
</dbReference>
<dbReference type="EMBL" id="CAUOFW020001981">
    <property type="protein sequence ID" value="CAK9150116.1"/>
    <property type="molecule type" value="Genomic_DNA"/>
</dbReference>
<organism evidence="1 2">
    <name type="scientific">Ilex paraguariensis</name>
    <name type="common">yerba mate</name>
    <dbReference type="NCBI Taxonomy" id="185542"/>
    <lineage>
        <taxon>Eukaryota</taxon>
        <taxon>Viridiplantae</taxon>
        <taxon>Streptophyta</taxon>
        <taxon>Embryophyta</taxon>
        <taxon>Tracheophyta</taxon>
        <taxon>Spermatophyta</taxon>
        <taxon>Magnoliopsida</taxon>
        <taxon>eudicotyledons</taxon>
        <taxon>Gunneridae</taxon>
        <taxon>Pentapetalae</taxon>
        <taxon>asterids</taxon>
        <taxon>campanulids</taxon>
        <taxon>Aquifoliales</taxon>
        <taxon>Aquifoliaceae</taxon>
        <taxon>Ilex</taxon>
    </lineage>
</organism>